<name>A0A1Y1QAA4_9GAMM</name>
<dbReference type="SUPFAM" id="SSF48317">
    <property type="entry name" value="Acid phosphatase/Vanadium-dependent haloperoxidase"/>
    <property type="match status" value="1"/>
</dbReference>
<sequence>MGGLAESAQASGLSVDSAAVSRSLQAFQIRRDAAFEQIMHLPPVSSVNSDEEIYANKMASYTKGMPHNHLGEVDPDAYAVFLKAMRTGNPDDCAAIPMASQVNPMAAFAFQLMGADSHDLSLPAAPAFASVTQAGEMAELYWAALARDVPFSQYGLEPVTAAAIQDLKRFPAYSHVNAGNLFRASLPGEEVGPYISQFLLQPIPYGMTTITQSYRIGDAGRDYLTDYDDWLAIQNGSLAKAPTFTKAQYISNARGLAEYVHTDFTYQAFLNAALILLSYGREALADSNPYKQTLGNQQGFISHGAADILSMIAEASHCALKAAWYQKWALHRKLRPEMLGGRVHNHMTSAAHYPIDAMLLDSPVLEQVFSQHGSYLLPSAYPEGSPLHPSYPAGHGAIAGACVTVLKACFNESFVIPKPLVSTDDGQQLIPYEGTLTVGGELNKLASNIPRGRDLAGVHYLSDGYQGLLLGQAVATAMLKDVKRTYSESFSGFTFSPF</sequence>
<dbReference type="Proteomes" id="UP000192491">
    <property type="component" value="Unassembled WGS sequence"/>
</dbReference>
<comment type="caution">
    <text evidence="1">The sequence shown here is derived from an EMBL/GenBank/DDBJ whole genome shotgun (WGS) entry which is preliminary data.</text>
</comment>
<proteinExistence type="predicted"/>
<dbReference type="InterPro" id="IPR016119">
    <property type="entry name" value="Br/Cl_peroxidase_C"/>
</dbReference>
<evidence type="ECO:0008006" key="3">
    <source>
        <dbReference type="Google" id="ProtNLM"/>
    </source>
</evidence>
<accession>A0A1Y1QAA4</accession>
<evidence type="ECO:0000313" key="2">
    <source>
        <dbReference type="Proteomes" id="UP000192491"/>
    </source>
</evidence>
<dbReference type="CDD" id="cd03398">
    <property type="entry name" value="PAP2_haloperoxidase"/>
    <property type="match status" value="1"/>
</dbReference>
<reference evidence="1 2" key="1">
    <citation type="submission" date="2017-01" db="EMBL/GenBank/DDBJ databases">
        <title>Novel large sulfur bacteria in the metagenomes of groundwater-fed chemosynthetic microbial mats in the Lake Huron basin.</title>
        <authorList>
            <person name="Sharrar A.M."/>
            <person name="Flood B.E."/>
            <person name="Bailey J.V."/>
            <person name="Jones D.S."/>
            <person name="Biddanda B."/>
            <person name="Ruberg S.A."/>
            <person name="Marcus D.N."/>
            <person name="Dick G.J."/>
        </authorList>
    </citation>
    <scope>NUCLEOTIDE SEQUENCE [LARGE SCALE GENOMIC DNA]</scope>
    <source>
        <strain evidence="1">A8</strain>
    </source>
</reference>
<dbReference type="PANTHER" id="PTHR34599">
    <property type="entry name" value="PEROXIDASE-RELATED"/>
    <property type="match status" value="1"/>
</dbReference>
<dbReference type="InterPro" id="IPR036938">
    <property type="entry name" value="PAP2/HPO_sf"/>
</dbReference>
<dbReference type="GO" id="GO:0004601">
    <property type="term" value="F:peroxidase activity"/>
    <property type="evidence" value="ECO:0007669"/>
    <property type="project" value="InterPro"/>
</dbReference>
<dbReference type="AlphaFoldDB" id="A0A1Y1QAA4"/>
<protein>
    <recommendedName>
        <fullName evidence="3">Phosphoesterase</fullName>
    </recommendedName>
</protein>
<dbReference type="EMBL" id="MTEJ01000607">
    <property type="protein sequence ID" value="OQX01100.1"/>
    <property type="molecule type" value="Genomic_DNA"/>
</dbReference>
<evidence type="ECO:0000313" key="1">
    <source>
        <dbReference type="EMBL" id="OQX01100.1"/>
    </source>
</evidence>
<organism evidence="1 2">
    <name type="scientific">Thiothrix lacustris</name>
    <dbReference type="NCBI Taxonomy" id="525917"/>
    <lineage>
        <taxon>Bacteria</taxon>
        <taxon>Pseudomonadati</taxon>
        <taxon>Pseudomonadota</taxon>
        <taxon>Gammaproteobacteria</taxon>
        <taxon>Thiotrichales</taxon>
        <taxon>Thiotrichaceae</taxon>
        <taxon>Thiothrix</taxon>
    </lineage>
</organism>
<gene>
    <name evidence="1" type="ORF">BWK73_47190</name>
</gene>
<dbReference type="PANTHER" id="PTHR34599:SF1">
    <property type="entry name" value="PHOSPHATIDIC ACID PHOSPHATASE TYPE 2_HALOPEROXIDASE DOMAIN-CONTAINING PROTEIN"/>
    <property type="match status" value="1"/>
</dbReference>
<dbReference type="InterPro" id="IPR052559">
    <property type="entry name" value="V-haloperoxidase"/>
</dbReference>
<dbReference type="Gene3D" id="1.10.606.10">
    <property type="entry name" value="Vanadium-containing Chloroperoxidase, domain 2"/>
    <property type="match status" value="1"/>
</dbReference>